<evidence type="ECO:0000313" key="2">
    <source>
        <dbReference type="EMBL" id="MCQ8192615.1"/>
    </source>
</evidence>
<protein>
    <submittedName>
        <fullName evidence="2">Cupin domain-containing protein</fullName>
    </submittedName>
</protein>
<dbReference type="RefSeq" id="WP_256653478.1">
    <property type="nucleotide sequence ID" value="NZ_JANIAA010000027.1"/>
</dbReference>
<name>A0ABT1V768_9ACTN</name>
<dbReference type="Gene3D" id="2.60.120.10">
    <property type="entry name" value="Jelly Rolls"/>
    <property type="match status" value="1"/>
</dbReference>
<dbReference type="PANTHER" id="PTHR40943:SF1">
    <property type="entry name" value="CYTOPLASMIC PROTEIN"/>
    <property type="match status" value="1"/>
</dbReference>
<feature type="domain" description="(S)-ureidoglycine aminohydrolase cupin" evidence="1">
    <location>
        <begin position="43"/>
        <end position="115"/>
    </location>
</feature>
<dbReference type="InterPro" id="IPR008579">
    <property type="entry name" value="UGlyAH_Cupin_dom"/>
</dbReference>
<comment type="caution">
    <text evidence="2">The sequence shown here is derived from an EMBL/GenBank/DDBJ whole genome shotgun (WGS) entry which is preliminary data.</text>
</comment>
<dbReference type="SUPFAM" id="SSF51182">
    <property type="entry name" value="RmlC-like cupins"/>
    <property type="match status" value="1"/>
</dbReference>
<dbReference type="InterPro" id="IPR011051">
    <property type="entry name" value="RmlC_Cupin_sf"/>
</dbReference>
<evidence type="ECO:0000313" key="3">
    <source>
        <dbReference type="Proteomes" id="UP001204746"/>
    </source>
</evidence>
<gene>
    <name evidence="2" type="ORF">NP777_30950</name>
</gene>
<dbReference type="InterPro" id="IPR014710">
    <property type="entry name" value="RmlC-like_jellyroll"/>
</dbReference>
<accession>A0ABT1V768</accession>
<dbReference type="Pfam" id="PF05899">
    <property type="entry name" value="Cupin_3"/>
    <property type="match status" value="1"/>
</dbReference>
<keyword evidence="3" id="KW-1185">Reference proteome</keyword>
<dbReference type="EMBL" id="JANIAA010000027">
    <property type="protein sequence ID" value="MCQ8192615.1"/>
    <property type="molecule type" value="Genomic_DNA"/>
</dbReference>
<sequence length="121" mass="13381">MSSVALIPTTPDVDSLLKPSDYIDPANLRTAVPAETAATHLASADEKFSIGTWRAEPYAEYIEAYPGDEYTRIIEGRVTLTQDDGTTWTFGPGDAFTIAAGWRGEYRVDEPLLKQFAYYIP</sequence>
<organism evidence="2 3">
    <name type="scientific">Streptomyces rugosispiralis</name>
    <dbReference type="NCBI Taxonomy" id="2967341"/>
    <lineage>
        <taxon>Bacteria</taxon>
        <taxon>Bacillati</taxon>
        <taxon>Actinomycetota</taxon>
        <taxon>Actinomycetes</taxon>
        <taxon>Kitasatosporales</taxon>
        <taxon>Streptomycetaceae</taxon>
        <taxon>Streptomyces</taxon>
    </lineage>
</organism>
<dbReference type="PANTHER" id="PTHR40943">
    <property type="entry name" value="CYTOPLASMIC PROTEIN-RELATED"/>
    <property type="match status" value="1"/>
</dbReference>
<dbReference type="Proteomes" id="UP001204746">
    <property type="component" value="Unassembled WGS sequence"/>
</dbReference>
<evidence type="ECO:0000259" key="1">
    <source>
        <dbReference type="Pfam" id="PF05899"/>
    </source>
</evidence>
<proteinExistence type="predicted"/>
<reference evidence="2 3" key="1">
    <citation type="submission" date="2022-07" db="EMBL/GenBank/DDBJ databases">
        <authorList>
            <person name="Phongsopitanun W."/>
            <person name="Tanasupawat S."/>
        </authorList>
    </citation>
    <scope>NUCLEOTIDE SEQUENCE [LARGE SCALE GENOMIC DNA]</scope>
    <source>
        <strain evidence="2 3">RCU-064</strain>
    </source>
</reference>